<dbReference type="STRING" id="207949.RED65_16581"/>
<dbReference type="Pfam" id="PF06276">
    <property type="entry name" value="FhuF"/>
    <property type="match status" value="1"/>
</dbReference>
<proteinExistence type="predicted"/>
<organism evidence="4 5">
    <name type="scientific">Bermanella marisrubri</name>
    <dbReference type="NCBI Taxonomy" id="207949"/>
    <lineage>
        <taxon>Bacteria</taxon>
        <taxon>Pseudomonadati</taxon>
        <taxon>Pseudomonadota</taxon>
        <taxon>Gammaproteobacteria</taxon>
        <taxon>Oceanospirillales</taxon>
        <taxon>Oceanospirillaceae</taxon>
        <taxon>Bermanella</taxon>
    </lineage>
</organism>
<sequence length="810" mass="92599">MLTHLKNSYMLTTELGDIELKPFDLEKNIDTLFGWTSQAYAKFWGHLDSSIEVLKADYEQLIGSGHTQCYLGYVNQNVQFFLEIYDPKHDDIGKHYDACLGDIGLHILIAPADRPIHGFTQHIFSVCMDFLFSHEEVKRVVVEPDVNNEKIHRINQRAGFIHERIVDLGHKQAFLGFCTKTDFERARLISNMPLNHKANELSAFDAVESLDKTSWHTVNRQHIQKAISELAHERLINPKRIHDKGDNHYVLVSDLGDIEYRFCATVMNLNHWLIDQNSIEKWMDGSLQDLDAIQFVVEFQQSMGIAESMLPTYLEEISSSLCGRAYKLKHKAIPCEALLEADFQLIETSMNEGHPSFIANNGRIGFDAIDFRRYAPEAANPVKLIWIAANQSNADFASISELDYETLLETEFDAATLQKFDRLLSQQGKSLSDTILIPVHPWQWFNKLSHIYAADIARGDIICLGYSDDAYQAQQSIRTFYNVSHPHKHYVKTALSIVNMGFVRGLSSYYMRTTPAINEWLHETLSKDPYIQKTGFTILRELAAVGYRNPHFEQANVGQSPYKKMLAGLWRESPSAMITPQQQLATMASLLHIDHNGDAYLLALIKASGLNIDDWLSQYFKAYLTPILHCFYAHEIVFMPHGENIILTLENHVPVHAFMKDIGEEVCLLNSDKNVPDDVARIHVSMPESMELLSVFTDIFDGFFRYLSAILLEKANYSEHTFWRKVSDCIHDYQSSQPQLSQRFAQHDIFQKTFSHSCLNRLQLRNNQQMVDLSDPANSLAFAGTLDNPVAPFVKDQRTESNQSDMVMSN</sequence>
<dbReference type="Pfam" id="PF13523">
    <property type="entry name" value="Acetyltransf_8"/>
    <property type="match status" value="1"/>
</dbReference>
<dbReference type="HOGENOM" id="CLU_018524_1_1_6"/>
<dbReference type="PANTHER" id="PTHR34384">
    <property type="entry name" value="L-2,3-DIAMINOPROPANOATE--CITRATE LIGASE"/>
    <property type="match status" value="1"/>
</dbReference>
<dbReference type="PANTHER" id="PTHR34384:SF6">
    <property type="entry name" value="STAPHYLOFERRIN B SYNTHASE"/>
    <property type="match status" value="1"/>
</dbReference>
<dbReference type="Gene3D" id="3.40.630.30">
    <property type="match status" value="1"/>
</dbReference>
<dbReference type="GO" id="GO:0016881">
    <property type="term" value="F:acid-amino acid ligase activity"/>
    <property type="evidence" value="ECO:0007669"/>
    <property type="project" value="UniProtKB-ARBA"/>
</dbReference>
<dbReference type="GO" id="GO:0019290">
    <property type="term" value="P:siderophore biosynthetic process"/>
    <property type="evidence" value="ECO:0007669"/>
    <property type="project" value="InterPro"/>
</dbReference>
<accession>Q1N2D5</accession>
<comment type="pathway">
    <text evidence="1">Siderophore biosynthesis.</text>
</comment>
<dbReference type="Pfam" id="PF04183">
    <property type="entry name" value="IucA_IucC"/>
    <property type="match status" value="1"/>
</dbReference>
<dbReference type="AlphaFoldDB" id="Q1N2D5"/>
<comment type="caution">
    <text evidence="4">The sequence shown here is derived from an EMBL/GenBank/DDBJ whole genome shotgun (WGS) entry which is preliminary data.</text>
</comment>
<evidence type="ECO:0000313" key="4">
    <source>
        <dbReference type="EMBL" id="EAT12472.1"/>
    </source>
</evidence>
<evidence type="ECO:0000313" key="5">
    <source>
        <dbReference type="Proteomes" id="UP000004263"/>
    </source>
</evidence>
<keyword evidence="5" id="KW-1185">Reference proteome</keyword>
<dbReference type="SUPFAM" id="SSF55729">
    <property type="entry name" value="Acyl-CoA N-acyltransferases (Nat)"/>
    <property type="match status" value="1"/>
</dbReference>
<dbReference type="InterPro" id="IPR016181">
    <property type="entry name" value="Acyl_CoA_acyltransferase"/>
</dbReference>
<dbReference type="InterPro" id="IPR037455">
    <property type="entry name" value="LucA/IucC-like"/>
</dbReference>
<gene>
    <name evidence="4" type="ORF">RED65_16581</name>
</gene>
<dbReference type="Gene3D" id="1.10.510.40">
    <property type="match status" value="1"/>
</dbReference>
<name>Q1N2D5_9GAMM</name>
<feature type="domain" description="Aerobactin siderophore biosynthesis IucA/IucC N-terminal" evidence="2">
    <location>
        <begin position="342"/>
        <end position="592"/>
    </location>
</feature>
<feature type="domain" description="Aerobactin siderophore biosynthesis IucA/IucC-like C-terminal" evidence="3">
    <location>
        <begin position="614"/>
        <end position="771"/>
    </location>
</feature>
<dbReference type="Gene3D" id="3.30.310.280">
    <property type="match status" value="1"/>
</dbReference>
<evidence type="ECO:0000259" key="3">
    <source>
        <dbReference type="Pfam" id="PF06276"/>
    </source>
</evidence>
<evidence type="ECO:0000259" key="2">
    <source>
        <dbReference type="Pfam" id="PF04183"/>
    </source>
</evidence>
<dbReference type="EMBL" id="AAQH01000007">
    <property type="protein sequence ID" value="EAT12472.1"/>
    <property type="molecule type" value="Genomic_DNA"/>
</dbReference>
<dbReference type="Proteomes" id="UP000004263">
    <property type="component" value="Unassembled WGS sequence"/>
</dbReference>
<reference evidence="4 5" key="1">
    <citation type="submission" date="2006-03" db="EMBL/GenBank/DDBJ databases">
        <authorList>
            <person name="Pinhassi J."/>
            <person name="Pedros-Alio C."/>
            <person name="Ferriera S."/>
            <person name="Johnson J."/>
            <person name="Kravitz S."/>
            <person name="Halpern A."/>
            <person name="Remington K."/>
            <person name="Beeson K."/>
            <person name="Tran B."/>
            <person name="Rogers Y.-H."/>
            <person name="Friedman R."/>
            <person name="Venter J.C."/>
        </authorList>
    </citation>
    <scope>NUCLEOTIDE SEQUENCE [LARGE SCALE GENOMIC DNA]</scope>
    <source>
        <strain evidence="4 5">RED65</strain>
    </source>
</reference>
<dbReference type="InterPro" id="IPR007310">
    <property type="entry name" value="Aerobactin_biosyn_IucA/IucC_N"/>
</dbReference>
<evidence type="ECO:0008006" key="6">
    <source>
        <dbReference type="Google" id="ProtNLM"/>
    </source>
</evidence>
<evidence type="ECO:0000256" key="1">
    <source>
        <dbReference type="ARBA" id="ARBA00004924"/>
    </source>
</evidence>
<protein>
    <recommendedName>
        <fullName evidence="6">Siderophore biosynthesis protein</fullName>
    </recommendedName>
</protein>
<dbReference type="InterPro" id="IPR022770">
    <property type="entry name" value="IucA/IucC-like_C"/>
</dbReference>
<dbReference type="Gene3D" id="6.10.250.3370">
    <property type="match status" value="1"/>
</dbReference>
<dbReference type="RefSeq" id="WP_007018281.1">
    <property type="nucleotide sequence ID" value="NZ_CH724116.1"/>
</dbReference>